<keyword evidence="4" id="KW-1185">Reference proteome</keyword>
<dbReference type="Proteomes" id="UP000679779">
    <property type="component" value="Unassembled WGS sequence"/>
</dbReference>
<dbReference type="RefSeq" id="WP_160043578.1">
    <property type="nucleotide sequence ID" value="NZ_BORQ01000006.1"/>
</dbReference>
<reference evidence="3" key="1">
    <citation type="submission" date="2021-03" db="EMBL/GenBank/DDBJ databases">
        <title>Antimicrobial resistance genes in bacteria isolated from Japanese honey, and their potential for conferring macrolide and lincosamide resistance in the American foulbrood pathogen Paenibacillus larvae.</title>
        <authorList>
            <person name="Okamoto M."/>
            <person name="Kumagai M."/>
            <person name="Kanamori H."/>
            <person name="Takamatsu D."/>
        </authorList>
    </citation>
    <scope>NUCLEOTIDE SEQUENCE</scope>
    <source>
        <strain evidence="3">J2TS6</strain>
    </source>
</reference>
<organism evidence="3 4">
    <name type="scientific">Paenibacillus albilobatus</name>
    <dbReference type="NCBI Taxonomy" id="2716884"/>
    <lineage>
        <taxon>Bacteria</taxon>
        <taxon>Bacillati</taxon>
        <taxon>Bacillota</taxon>
        <taxon>Bacilli</taxon>
        <taxon>Bacillales</taxon>
        <taxon>Paenibacillaceae</taxon>
        <taxon>Paenibacillus</taxon>
    </lineage>
</organism>
<evidence type="ECO:0000256" key="1">
    <source>
        <dbReference type="SAM" id="SignalP"/>
    </source>
</evidence>
<name>A0A919XIB9_9BACL</name>
<dbReference type="InterPro" id="IPR032267">
    <property type="entry name" value="DUF4832"/>
</dbReference>
<evidence type="ECO:0000259" key="2">
    <source>
        <dbReference type="Pfam" id="PF16116"/>
    </source>
</evidence>
<dbReference type="EMBL" id="BORQ01000006">
    <property type="protein sequence ID" value="GIO33422.1"/>
    <property type="molecule type" value="Genomic_DNA"/>
</dbReference>
<feature type="domain" description="DUF4832" evidence="2">
    <location>
        <begin position="477"/>
        <end position="646"/>
    </location>
</feature>
<evidence type="ECO:0000313" key="3">
    <source>
        <dbReference type="EMBL" id="GIO33422.1"/>
    </source>
</evidence>
<protein>
    <recommendedName>
        <fullName evidence="2">DUF4832 domain-containing protein</fullName>
    </recommendedName>
</protein>
<evidence type="ECO:0000313" key="4">
    <source>
        <dbReference type="Proteomes" id="UP000679779"/>
    </source>
</evidence>
<feature type="signal peptide" evidence="1">
    <location>
        <begin position="1"/>
        <end position="36"/>
    </location>
</feature>
<dbReference type="Pfam" id="PF16116">
    <property type="entry name" value="DUF4832"/>
    <property type="match status" value="1"/>
</dbReference>
<comment type="caution">
    <text evidence="3">The sequence shown here is derived from an EMBL/GenBank/DDBJ whole genome shotgun (WGS) entry which is preliminary data.</text>
</comment>
<accession>A0A919XIB9</accession>
<dbReference type="InterPro" id="IPR017853">
    <property type="entry name" value="GH"/>
</dbReference>
<dbReference type="SUPFAM" id="SSF49344">
    <property type="entry name" value="CBD9-like"/>
    <property type="match status" value="1"/>
</dbReference>
<dbReference type="Gene3D" id="3.20.20.80">
    <property type="entry name" value="Glycosidases"/>
    <property type="match status" value="1"/>
</dbReference>
<dbReference type="SUPFAM" id="SSF51445">
    <property type="entry name" value="(Trans)glycosidases"/>
    <property type="match status" value="1"/>
</dbReference>
<dbReference type="AlphaFoldDB" id="A0A919XIB9"/>
<gene>
    <name evidence="3" type="ORF">J2TS6_45630</name>
</gene>
<feature type="chain" id="PRO_5038123750" description="DUF4832 domain-containing protein" evidence="1">
    <location>
        <begin position="37"/>
        <end position="662"/>
    </location>
</feature>
<keyword evidence="1" id="KW-0732">Signal</keyword>
<proteinExistence type="predicted"/>
<sequence length="662" mass="72557">MKRRGIRMKWTFTVCTVAAMLLTLFPFPHLMSTAKAAASIVVDGNPSDWEGIPAISTNSGTAKVLKASHDDKNLYLLVQGSGLSTAMGSFWLNTDGNASTGYQASGWGATGVEWLLENNSLYRYSGTGSTWSWNWSSSLPSSQYARTASAVEVAIPLAALGLAKGSSVNIGYLDNNSDVNRLPAQNQSLPAYTLHDKTPGGNPIEFYPTELNDPLNNPFKGWAPSAKSTGYPQNHRLVYAGITWKEFEPTKGNYDFSAIEASNHFSYWQSRGVKVVLRFILDNPSGAAHRDIPDWLYNDMVNSGQSPGTAYQDKTGGMGAGNNTGFSPNYSSEYLIARHKLAIEAIAKHYNSPDSPIAFVQIGSLGHWAEFHTWPYVGPNGESNYTGAFPKNEISNQYIQHYIDAFADQQDHTQLLIRRSVELAKNNNKGLIMGMYNDVFGDQPSFDSEWGWYTGTQNGYWDDIGQKQPNHAYFWDIRVSGGEFYGGDYGLKAALTTGSGFNETLRQTELSKPSWLGPNSPASLALGNPLQGNMDTLKKRMGYHFVVKKAAYPQENGGSTLDVSITVENKGVQHFPFNWPVEIQLRNSGGAVVARQTTSADLRTWRTGLHTVTGSLPTKTLPSGTYQLTVAILNPSTKQPAVDFANTDRLSDGAYKIGTWTK</sequence>